<evidence type="ECO:0000313" key="3">
    <source>
        <dbReference type="EMBL" id="KAK2575261.1"/>
    </source>
</evidence>
<dbReference type="InterPro" id="IPR057251">
    <property type="entry name" value="FP_C"/>
</dbReference>
<sequence length="444" mass="49210">MRRLCARPRDPSSASDSPSPTGTRLRVSVTGRDCAFRDYAQEVPPSDGSHIRLRTCHYRHPIGGQVYSDWLPSSVHPGRPTSSLLRVQFHRWNVWLVHLLKPLRRPRRPLNALPAKRKSPLTPHGGVKRAVLGATVARAPPAGSPSPPPPESSEATLLSVLAAVQSFSDTLNVFRVDQDRCDKDADHRLSTRLNDLRKNIADHMDRLSADLCSVSSRVKGVETRVDGLGAEMKDLSTKQEKLSGIFTSRLARADERQKSYSEVLRGNEAATSTLATKVVALTAKISRLEGDRRASELVVSGLPETPNEDLPGVFVKISTLLGAPLTTSHIARAARMRGSPDVNRPQLDHVILTSRASRDALISAKRRKRQFLASEVDESLGPRPIHINEYLPRNTWALLRLVRVVARERSYQHVWVRSGRIFVRKESGTTTISITSPEDLNKLS</sequence>
<organism evidence="3 4">
    <name type="scientific">Odynerus spinipes</name>
    <dbReference type="NCBI Taxonomy" id="1348599"/>
    <lineage>
        <taxon>Eukaryota</taxon>
        <taxon>Metazoa</taxon>
        <taxon>Ecdysozoa</taxon>
        <taxon>Arthropoda</taxon>
        <taxon>Hexapoda</taxon>
        <taxon>Insecta</taxon>
        <taxon>Pterygota</taxon>
        <taxon>Neoptera</taxon>
        <taxon>Endopterygota</taxon>
        <taxon>Hymenoptera</taxon>
        <taxon>Apocrita</taxon>
        <taxon>Aculeata</taxon>
        <taxon>Vespoidea</taxon>
        <taxon>Vespidae</taxon>
        <taxon>Eumeninae</taxon>
        <taxon>Odynerus</taxon>
    </lineage>
</organism>
<evidence type="ECO:0000259" key="2">
    <source>
        <dbReference type="Pfam" id="PF25298"/>
    </source>
</evidence>
<feature type="compositionally biased region" description="Low complexity" evidence="1">
    <location>
        <begin position="11"/>
        <end position="20"/>
    </location>
</feature>
<comment type="caution">
    <text evidence="3">The sequence shown here is derived from an EMBL/GenBank/DDBJ whole genome shotgun (WGS) entry which is preliminary data.</text>
</comment>
<feature type="domain" description="FP protein C-terminal" evidence="2">
    <location>
        <begin position="396"/>
        <end position="443"/>
    </location>
</feature>
<accession>A0AAD9R8X2</accession>
<reference evidence="3" key="1">
    <citation type="submission" date="2021-08" db="EMBL/GenBank/DDBJ databases">
        <authorList>
            <person name="Misof B."/>
            <person name="Oliver O."/>
            <person name="Podsiadlowski L."/>
            <person name="Donath A."/>
            <person name="Peters R."/>
            <person name="Mayer C."/>
            <person name="Rust J."/>
            <person name="Gunkel S."/>
            <person name="Lesny P."/>
            <person name="Martin S."/>
            <person name="Oeyen J.P."/>
            <person name="Petersen M."/>
            <person name="Panagiotis P."/>
            <person name="Wilbrandt J."/>
            <person name="Tanja T."/>
        </authorList>
    </citation>
    <scope>NUCLEOTIDE SEQUENCE</scope>
    <source>
        <strain evidence="3">GBR_01_08_01A</strain>
        <tissue evidence="3">Thorax + abdomen</tissue>
    </source>
</reference>
<proteinExistence type="predicted"/>
<protein>
    <recommendedName>
        <fullName evidence="2">FP protein C-terminal domain-containing protein</fullName>
    </recommendedName>
</protein>
<feature type="region of interest" description="Disordered" evidence="1">
    <location>
        <begin position="1"/>
        <end position="26"/>
    </location>
</feature>
<dbReference type="AlphaFoldDB" id="A0AAD9R8X2"/>
<evidence type="ECO:0000256" key="1">
    <source>
        <dbReference type="SAM" id="MobiDB-lite"/>
    </source>
</evidence>
<evidence type="ECO:0000313" key="4">
    <source>
        <dbReference type="Proteomes" id="UP001258017"/>
    </source>
</evidence>
<dbReference type="Pfam" id="PF25298">
    <property type="entry name" value="Baculo_FP_2nd"/>
    <property type="match status" value="1"/>
</dbReference>
<dbReference type="EMBL" id="JAIFRP010004466">
    <property type="protein sequence ID" value="KAK2575261.1"/>
    <property type="molecule type" value="Genomic_DNA"/>
</dbReference>
<name>A0AAD9R8X2_9HYME</name>
<keyword evidence="4" id="KW-1185">Reference proteome</keyword>
<gene>
    <name evidence="3" type="ORF">KPH14_000957</name>
</gene>
<reference evidence="3" key="2">
    <citation type="journal article" date="2023" name="Commun. Biol.">
        <title>Intrasexual cuticular hydrocarbon dimorphism in a wasp sheds light on hydrocarbon biosynthesis genes in Hymenoptera.</title>
        <authorList>
            <person name="Moris V.C."/>
            <person name="Podsiadlowski L."/>
            <person name="Martin S."/>
            <person name="Oeyen J.P."/>
            <person name="Donath A."/>
            <person name="Petersen M."/>
            <person name="Wilbrandt J."/>
            <person name="Misof B."/>
            <person name="Liedtke D."/>
            <person name="Thamm M."/>
            <person name="Scheiner R."/>
            <person name="Schmitt T."/>
            <person name="Niehuis O."/>
        </authorList>
    </citation>
    <scope>NUCLEOTIDE SEQUENCE</scope>
    <source>
        <strain evidence="3">GBR_01_08_01A</strain>
    </source>
</reference>
<dbReference type="Proteomes" id="UP001258017">
    <property type="component" value="Unassembled WGS sequence"/>
</dbReference>